<organism evidence="4 5">
    <name type="scientific">Shewanella ulleungensis</name>
    <dbReference type="NCBI Taxonomy" id="2282699"/>
    <lineage>
        <taxon>Bacteria</taxon>
        <taxon>Pseudomonadati</taxon>
        <taxon>Pseudomonadota</taxon>
        <taxon>Gammaproteobacteria</taxon>
        <taxon>Alteromonadales</taxon>
        <taxon>Shewanellaceae</taxon>
        <taxon>Shewanella</taxon>
    </lineage>
</organism>
<accession>A0ABQ2QPM2</accession>
<keyword evidence="5" id="KW-1185">Reference proteome</keyword>
<dbReference type="CDD" id="cd01948">
    <property type="entry name" value="EAL"/>
    <property type="match status" value="1"/>
</dbReference>
<dbReference type="Gene3D" id="3.30.70.270">
    <property type="match status" value="1"/>
</dbReference>
<dbReference type="CDD" id="cd01949">
    <property type="entry name" value="GGDEF"/>
    <property type="match status" value="1"/>
</dbReference>
<dbReference type="PANTHER" id="PTHR33121">
    <property type="entry name" value="CYCLIC DI-GMP PHOSPHODIESTERASE PDEF"/>
    <property type="match status" value="1"/>
</dbReference>
<protein>
    <recommendedName>
        <fullName evidence="6">EAL domain-containing protein</fullName>
    </recommendedName>
</protein>
<dbReference type="PROSITE" id="PS50887">
    <property type="entry name" value="GGDEF"/>
    <property type="match status" value="1"/>
</dbReference>
<dbReference type="PROSITE" id="PS50883">
    <property type="entry name" value="EAL"/>
    <property type="match status" value="1"/>
</dbReference>
<dbReference type="Proteomes" id="UP000654004">
    <property type="component" value="Unassembled WGS sequence"/>
</dbReference>
<dbReference type="SUPFAM" id="SSF55073">
    <property type="entry name" value="Nucleotide cyclase"/>
    <property type="match status" value="1"/>
</dbReference>
<keyword evidence="1" id="KW-1133">Transmembrane helix</keyword>
<feature type="domain" description="GGDEF" evidence="3">
    <location>
        <begin position="127"/>
        <end position="260"/>
    </location>
</feature>
<name>A0ABQ2QPM2_9GAMM</name>
<gene>
    <name evidence="4" type="ORF">GCM10009410_22600</name>
</gene>
<reference evidence="5" key="1">
    <citation type="journal article" date="2019" name="Int. J. Syst. Evol. Microbiol.">
        <title>The Global Catalogue of Microorganisms (GCM) 10K type strain sequencing project: providing services to taxonomists for standard genome sequencing and annotation.</title>
        <authorList>
            <consortium name="The Broad Institute Genomics Platform"/>
            <consortium name="The Broad Institute Genome Sequencing Center for Infectious Disease"/>
            <person name="Wu L."/>
            <person name="Ma J."/>
        </authorList>
    </citation>
    <scope>NUCLEOTIDE SEQUENCE [LARGE SCALE GENOMIC DNA]</scope>
    <source>
        <strain evidence="5">JCM 32305</strain>
    </source>
</reference>
<keyword evidence="1" id="KW-0812">Transmembrane</keyword>
<dbReference type="Gene3D" id="3.20.20.450">
    <property type="entry name" value="EAL domain"/>
    <property type="match status" value="1"/>
</dbReference>
<feature type="domain" description="EAL" evidence="2">
    <location>
        <begin position="269"/>
        <end position="517"/>
    </location>
</feature>
<dbReference type="RefSeq" id="WP_188956270.1">
    <property type="nucleotide sequence ID" value="NZ_BMQW01000005.1"/>
</dbReference>
<dbReference type="InterPro" id="IPR001633">
    <property type="entry name" value="EAL_dom"/>
</dbReference>
<dbReference type="SMART" id="SM00267">
    <property type="entry name" value="GGDEF"/>
    <property type="match status" value="1"/>
</dbReference>
<evidence type="ECO:0000313" key="5">
    <source>
        <dbReference type="Proteomes" id="UP000654004"/>
    </source>
</evidence>
<evidence type="ECO:0008006" key="6">
    <source>
        <dbReference type="Google" id="ProtNLM"/>
    </source>
</evidence>
<dbReference type="Pfam" id="PF00563">
    <property type="entry name" value="EAL"/>
    <property type="match status" value="1"/>
</dbReference>
<feature type="transmembrane region" description="Helical" evidence="1">
    <location>
        <begin position="21"/>
        <end position="41"/>
    </location>
</feature>
<evidence type="ECO:0000256" key="1">
    <source>
        <dbReference type="SAM" id="Phobius"/>
    </source>
</evidence>
<evidence type="ECO:0000259" key="3">
    <source>
        <dbReference type="PROSITE" id="PS50887"/>
    </source>
</evidence>
<dbReference type="NCBIfam" id="TIGR00254">
    <property type="entry name" value="GGDEF"/>
    <property type="match status" value="1"/>
</dbReference>
<sequence>MNLKTLPSNNQSNVRMQRRSKVDLLLGVSFIITMIILSFAFDIEFVESLYQLTRDHEDWELDELIFSFLWIAITATIYGIRRVLDIRTINKEITFHAYYDSITGLPNRSLAQYQLEKSLYSAQRSSLTICVIFLDLDNFKDVNDTYGHDSGDLLIKKVGKRLASIVRNNEIVARLGGDEFLIIAEFPKNSANIQTLISRIETCREEPFDINGISISVGFSIGVALSPQHGTSVHELMVAADSAMYEAKKNKLISACYYTDEIGKKIVERYRLSSQLKQAIKSNNLYLVYQPIVCSVSGDIKGYEALTRWNLDGTHINPEVIISLAEDIGVSEDFFEWLLNTALQESALFVGYGQFIAINVSVRQFLDTSFLSNTKHIIDKHLGCNIEFEITESSLIVDFKETINKINALSALNVKVMIDDFGTGYSSLSRLKHLNVDKIKIDREFLSDACHDPKSAKIYEAIVDIAHKLDINVVAEGIETLEQRAFLKQFNPIYMQGYLFQKPQISREQTPEHIIRKMVIDH</sequence>
<dbReference type="SMART" id="SM00052">
    <property type="entry name" value="EAL"/>
    <property type="match status" value="1"/>
</dbReference>
<dbReference type="Pfam" id="PF00990">
    <property type="entry name" value="GGDEF"/>
    <property type="match status" value="1"/>
</dbReference>
<comment type="caution">
    <text evidence="4">The sequence shown here is derived from an EMBL/GenBank/DDBJ whole genome shotgun (WGS) entry which is preliminary data.</text>
</comment>
<dbReference type="PANTHER" id="PTHR33121:SF70">
    <property type="entry name" value="SIGNALING PROTEIN YKOW"/>
    <property type="match status" value="1"/>
</dbReference>
<dbReference type="InterPro" id="IPR000160">
    <property type="entry name" value="GGDEF_dom"/>
</dbReference>
<keyword evidence="1" id="KW-0472">Membrane</keyword>
<dbReference type="InterPro" id="IPR050706">
    <property type="entry name" value="Cyclic-di-GMP_PDE-like"/>
</dbReference>
<dbReference type="InterPro" id="IPR035919">
    <property type="entry name" value="EAL_sf"/>
</dbReference>
<dbReference type="InterPro" id="IPR029787">
    <property type="entry name" value="Nucleotide_cyclase"/>
</dbReference>
<evidence type="ECO:0000313" key="4">
    <source>
        <dbReference type="EMBL" id="GGP88267.1"/>
    </source>
</evidence>
<feature type="transmembrane region" description="Helical" evidence="1">
    <location>
        <begin position="61"/>
        <end position="80"/>
    </location>
</feature>
<dbReference type="InterPro" id="IPR043128">
    <property type="entry name" value="Rev_trsase/Diguanyl_cyclase"/>
</dbReference>
<proteinExistence type="predicted"/>
<evidence type="ECO:0000259" key="2">
    <source>
        <dbReference type="PROSITE" id="PS50883"/>
    </source>
</evidence>
<dbReference type="SUPFAM" id="SSF141868">
    <property type="entry name" value="EAL domain-like"/>
    <property type="match status" value="1"/>
</dbReference>
<dbReference type="EMBL" id="BMQW01000005">
    <property type="protein sequence ID" value="GGP88267.1"/>
    <property type="molecule type" value="Genomic_DNA"/>
</dbReference>